<evidence type="ECO:0000256" key="1">
    <source>
        <dbReference type="ARBA" id="ARBA00023015"/>
    </source>
</evidence>
<proteinExistence type="predicted"/>
<evidence type="ECO:0000256" key="2">
    <source>
        <dbReference type="ARBA" id="ARBA00023125"/>
    </source>
</evidence>
<dbReference type="InterPro" id="IPR023187">
    <property type="entry name" value="Tscrpt_reg_MarR-type_CS"/>
</dbReference>
<dbReference type="CDD" id="cd00090">
    <property type="entry name" value="HTH_ARSR"/>
    <property type="match status" value="1"/>
</dbReference>
<dbReference type="InterPro" id="IPR011991">
    <property type="entry name" value="ArsR-like_HTH"/>
</dbReference>
<dbReference type="PRINTS" id="PR00598">
    <property type="entry name" value="HTHMARR"/>
</dbReference>
<evidence type="ECO:0000259" key="4">
    <source>
        <dbReference type="PROSITE" id="PS50995"/>
    </source>
</evidence>
<dbReference type="SMART" id="SM00347">
    <property type="entry name" value="HTH_MARR"/>
    <property type="match status" value="1"/>
</dbReference>
<reference evidence="5 6" key="1">
    <citation type="journal article" date="2019" name="Int. J. Syst. Evol. Microbiol.">
        <title>The Global Catalogue of Microorganisms (GCM) 10K type strain sequencing project: providing services to taxonomists for standard genome sequencing and annotation.</title>
        <authorList>
            <consortium name="The Broad Institute Genomics Platform"/>
            <consortium name="The Broad Institute Genome Sequencing Center for Infectious Disease"/>
            <person name="Wu L."/>
            <person name="Ma J."/>
        </authorList>
    </citation>
    <scope>NUCLEOTIDE SEQUENCE [LARGE SCALE GENOMIC DNA]</scope>
    <source>
        <strain evidence="5 6">JCM 12393</strain>
    </source>
</reference>
<dbReference type="EMBL" id="BAAAKJ010000010">
    <property type="protein sequence ID" value="GAA1382538.1"/>
    <property type="molecule type" value="Genomic_DNA"/>
</dbReference>
<comment type="caution">
    <text evidence="5">The sequence shown here is derived from an EMBL/GenBank/DDBJ whole genome shotgun (WGS) entry which is preliminary data.</text>
</comment>
<dbReference type="InterPro" id="IPR036388">
    <property type="entry name" value="WH-like_DNA-bd_sf"/>
</dbReference>
<dbReference type="Gene3D" id="1.10.10.10">
    <property type="entry name" value="Winged helix-like DNA-binding domain superfamily/Winged helix DNA-binding domain"/>
    <property type="match status" value="1"/>
</dbReference>
<evidence type="ECO:0000313" key="6">
    <source>
        <dbReference type="Proteomes" id="UP001499863"/>
    </source>
</evidence>
<gene>
    <name evidence="5" type="ORF">GCM10009639_01780</name>
</gene>
<dbReference type="InterPro" id="IPR036390">
    <property type="entry name" value="WH_DNA-bd_sf"/>
</dbReference>
<organism evidence="5 6">
    <name type="scientific">Kitasatospora putterlickiae</name>
    <dbReference type="NCBI Taxonomy" id="221725"/>
    <lineage>
        <taxon>Bacteria</taxon>
        <taxon>Bacillati</taxon>
        <taxon>Actinomycetota</taxon>
        <taxon>Actinomycetes</taxon>
        <taxon>Kitasatosporales</taxon>
        <taxon>Streptomycetaceae</taxon>
        <taxon>Kitasatospora</taxon>
    </lineage>
</organism>
<sequence>MEDAVAGVLRQWHQAFPDLDTEPIAILGRINRIAALLQQGRTGPLPHEGLTRPEFDVLAALRRNGQGLTPSQLARETFSSGAAVTKRLRQLEERGLVARRTDERDRRVSHLALTPEGVEVVDRVYPDLLGYDRTLISGLSATEREDLSRGLGRLLLLLEGSSGSAQP</sequence>
<dbReference type="InterPro" id="IPR000835">
    <property type="entry name" value="HTH_MarR-typ"/>
</dbReference>
<dbReference type="PANTHER" id="PTHR33164:SF104">
    <property type="entry name" value="TRANSCRIPTIONAL REGULATORY PROTEIN"/>
    <property type="match status" value="1"/>
</dbReference>
<dbReference type="Pfam" id="PF12802">
    <property type="entry name" value="MarR_2"/>
    <property type="match status" value="1"/>
</dbReference>
<evidence type="ECO:0000313" key="5">
    <source>
        <dbReference type="EMBL" id="GAA1382538.1"/>
    </source>
</evidence>
<dbReference type="SUPFAM" id="SSF46785">
    <property type="entry name" value="Winged helix' DNA-binding domain"/>
    <property type="match status" value="1"/>
</dbReference>
<keyword evidence="2" id="KW-0238">DNA-binding</keyword>
<protein>
    <submittedName>
        <fullName evidence="5">MarR family transcriptional regulator</fullName>
    </submittedName>
</protein>
<dbReference type="PROSITE" id="PS50995">
    <property type="entry name" value="HTH_MARR_2"/>
    <property type="match status" value="1"/>
</dbReference>
<keyword evidence="6" id="KW-1185">Reference proteome</keyword>
<keyword evidence="3" id="KW-0804">Transcription</keyword>
<keyword evidence="1" id="KW-0805">Transcription regulation</keyword>
<dbReference type="RefSeq" id="WP_344323456.1">
    <property type="nucleotide sequence ID" value="NZ_BAAAKJ010000010.1"/>
</dbReference>
<dbReference type="Proteomes" id="UP001499863">
    <property type="component" value="Unassembled WGS sequence"/>
</dbReference>
<evidence type="ECO:0000256" key="3">
    <source>
        <dbReference type="ARBA" id="ARBA00023163"/>
    </source>
</evidence>
<accession>A0ABN1XLN5</accession>
<name>A0ABN1XLN5_9ACTN</name>
<dbReference type="InterPro" id="IPR039422">
    <property type="entry name" value="MarR/SlyA-like"/>
</dbReference>
<dbReference type="PANTHER" id="PTHR33164">
    <property type="entry name" value="TRANSCRIPTIONAL REGULATOR, MARR FAMILY"/>
    <property type="match status" value="1"/>
</dbReference>
<feature type="domain" description="HTH marR-type" evidence="4">
    <location>
        <begin position="20"/>
        <end position="156"/>
    </location>
</feature>
<dbReference type="PROSITE" id="PS01117">
    <property type="entry name" value="HTH_MARR_1"/>
    <property type="match status" value="1"/>
</dbReference>